<name>A0A3D9SZ94_9ACTN</name>
<dbReference type="PANTHER" id="PTHR10515:SF0">
    <property type="entry name" value="THYMIDINE PHOSPHORYLASE"/>
    <property type="match status" value="1"/>
</dbReference>
<dbReference type="InterPro" id="IPR000053">
    <property type="entry name" value="Thymidine/pyrmidine_PPase"/>
</dbReference>
<organism evidence="6 7">
    <name type="scientific">Thermomonospora umbrina</name>
    <dbReference type="NCBI Taxonomy" id="111806"/>
    <lineage>
        <taxon>Bacteria</taxon>
        <taxon>Bacillati</taxon>
        <taxon>Actinomycetota</taxon>
        <taxon>Actinomycetes</taxon>
        <taxon>Streptosporangiales</taxon>
        <taxon>Thermomonosporaceae</taxon>
        <taxon>Thermomonospora</taxon>
    </lineage>
</organism>
<keyword evidence="4" id="KW-0808">Transferase</keyword>
<dbReference type="SUPFAM" id="SSF47648">
    <property type="entry name" value="Nucleoside phosphorylase/phosphoribosyltransferase N-terminal domain"/>
    <property type="match status" value="1"/>
</dbReference>
<dbReference type="AlphaFoldDB" id="A0A3D9SZ94"/>
<gene>
    <name evidence="6" type="ORF">DFJ69_3769</name>
</gene>
<dbReference type="GO" id="GO:0006206">
    <property type="term" value="P:pyrimidine nucleobase metabolic process"/>
    <property type="evidence" value="ECO:0007669"/>
    <property type="project" value="InterPro"/>
</dbReference>
<dbReference type="EMBL" id="QTTT01000001">
    <property type="protein sequence ID" value="REE98285.1"/>
    <property type="molecule type" value="Genomic_DNA"/>
</dbReference>
<dbReference type="NCBIfam" id="TIGR02644">
    <property type="entry name" value="Y_phosphoryl"/>
    <property type="match status" value="1"/>
</dbReference>
<dbReference type="InterPro" id="IPR013102">
    <property type="entry name" value="PYNP_C"/>
</dbReference>
<dbReference type="GO" id="GO:0006213">
    <property type="term" value="P:pyrimidine nucleoside metabolic process"/>
    <property type="evidence" value="ECO:0007669"/>
    <property type="project" value="InterPro"/>
</dbReference>
<comment type="similarity">
    <text evidence="1">Belongs to the thymidine/pyrimidine-nucleoside phosphorylase family.</text>
</comment>
<dbReference type="PROSITE" id="PS00647">
    <property type="entry name" value="THYMID_PHOSPHORYLASE"/>
    <property type="match status" value="1"/>
</dbReference>
<dbReference type="InterPro" id="IPR018090">
    <property type="entry name" value="Pyrmidine_PPas_bac/euk"/>
</dbReference>
<evidence type="ECO:0000259" key="5">
    <source>
        <dbReference type="SMART" id="SM00941"/>
    </source>
</evidence>
<comment type="subunit">
    <text evidence="2">Homodimer.</text>
</comment>
<evidence type="ECO:0000256" key="2">
    <source>
        <dbReference type="ARBA" id="ARBA00011738"/>
    </source>
</evidence>
<dbReference type="FunFam" id="1.20.970.10:FF:000004">
    <property type="entry name" value="Thymidine phosphorylase"/>
    <property type="match status" value="1"/>
</dbReference>
<feature type="domain" description="Pyrimidine nucleoside phosphorylase C-terminal" evidence="5">
    <location>
        <begin position="334"/>
        <end position="408"/>
    </location>
</feature>
<dbReference type="Gene3D" id="3.40.1030.10">
    <property type="entry name" value="Nucleoside phosphorylase/phosphoribosyltransferase catalytic domain"/>
    <property type="match status" value="1"/>
</dbReference>
<reference evidence="6 7" key="1">
    <citation type="submission" date="2018-08" db="EMBL/GenBank/DDBJ databases">
        <title>Sequencing the genomes of 1000 actinobacteria strains.</title>
        <authorList>
            <person name="Klenk H.-P."/>
        </authorList>
    </citation>
    <scope>NUCLEOTIDE SEQUENCE [LARGE SCALE GENOMIC DNA]</scope>
    <source>
        <strain evidence="6 7">DSM 43927</strain>
    </source>
</reference>
<dbReference type="FunFam" id="3.40.1030.10:FF:000001">
    <property type="entry name" value="Thymidine phosphorylase"/>
    <property type="match status" value="1"/>
</dbReference>
<protein>
    <submittedName>
        <fullName evidence="6">Thymidine phosphorylase</fullName>
    </submittedName>
</protein>
<dbReference type="InterPro" id="IPR036566">
    <property type="entry name" value="PYNP-like_C_sf"/>
</dbReference>
<comment type="caution">
    <text evidence="6">The sequence shown here is derived from an EMBL/GenBank/DDBJ whole genome shotgun (WGS) entry which is preliminary data.</text>
</comment>
<keyword evidence="7" id="KW-1185">Reference proteome</keyword>
<dbReference type="GO" id="GO:0009032">
    <property type="term" value="F:thymidine phosphorylase activity"/>
    <property type="evidence" value="ECO:0007669"/>
    <property type="project" value="TreeGrafter"/>
</dbReference>
<dbReference type="PIRSF" id="PIRSF000478">
    <property type="entry name" value="TP_PyNP"/>
    <property type="match status" value="1"/>
</dbReference>
<dbReference type="Pfam" id="PF02885">
    <property type="entry name" value="Glycos_trans_3N"/>
    <property type="match status" value="1"/>
</dbReference>
<dbReference type="Pfam" id="PF00591">
    <property type="entry name" value="Glycos_transf_3"/>
    <property type="match status" value="1"/>
</dbReference>
<evidence type="ECO:0000256" key="3">
    <source>
        <dbReference type="ARBA" id="ARBA00022676"/>
    </source>
</evidence>
<sequence>MDAIDVILTKREGGKLTPEQIDWVIDAYTRGAVAEEQMSSLAMAILLNGMTREEVARWTEAMIRSGERMEWSGLDRPTTDKHSTGGVGDKITLPLAPLVAACGAAVPQLSGRGLGHTGGTLDKLESIPGWRASLEPDGMLDVLRRTGAVICAAGSGLAPADRKLYALRDVTGTVESIPLIASSIMSKKIAEGTGALVLDVKVGSGAFMKTTASARELAETMVGIGVDHGVRTVALLTAMDRPLGRAVGNALEVAESVQVLAGGGPPDVVELTLTLAREMLAAAGLSDRDPADALRDGSAMDVWRRMISAQGGDPDASLPVARESHVVTAPAAGVLTRLDAYGVGVAAWRLGAGRARKEDPVSFGAGVVCHAVPGDEVAAGQPLLTLYADDDTRFARALESLDGAIEVEPGGTPDLLPLVIDRIS</sequence>
<dbReference type="InterPro" id="IPR017459">
    <property type="entry name" value="Glycosyl_Trfase_fam3_N_dom"/>
</dbReference>
<dbReference type="Gene3D" id="1.20.970.10">
    <property type="entry name" value="Transferase, Pyrimidine Nucleoside Phosphorylase, Chain C"/>
    <property type="match status" value="1"/>
</dbReference>
<dbReference type="SMART" id="SM00941">
    <property type="entry name" value="PYNP_C"/>
    <property type="match status" value="1"/>
</dbReference>
<dbReference type="Proteomes" id="UP000256661">
    <property type="component" value="Unassembled WGS sequence"/>
</dbReference>
<dbReference type="GO" id="GO:0005829">
    <property type="term" value="C:cytosol"/>
    <property type="evidence" value="ECO:0007669"/>
    <property type="project" value="TreeGrafter"/>
</dbReference>
<dbReference type="InterPro" id="IPR035902">
    <property type="entry name" value="Nuc_phospho_transferase"/>
</dbReference>
<dbReference type="GO" id="GO:0004645">
    <property type="term" value="F:1,4-alpha-oligoglucan phosphorylase activity"/>
    <property type="evidence" value="ECO:0007669"/>
    <property type="project" value="InterPro"/>
</dbReference>
<dbReference type="Gene3D" id="3.90.1170.30">
    <property type="entry name" value="Pyrimidine nucleoside phosphorylase-like, C-terminal domain"/>
    <property type="match status" value="1"/>
</dbReference>
<dbReference type="PANTHER" id="PTHR10515">
    <property type="entry name" value="THYMIDINE PHOSPHORYLASE"/>
    <property type="match status" value="1"/>
</dbReference>
<dbReference type="SUPFAM" id="SSF52418">
    <property type="entry name" value="Nucleoside phosphorylase/phosphoribosyltransferase catalytic domain"/>
    <property type="match status" value="1"/>
</dbReference>
<keyword evidence="3" id="KW-0328">Glycosyltransferase</keyword>
<evidence type="ECO:0000313" key="7">
    <source>
        <dbReference type="Proteomes" id="UP000256661"/>
    </source>
</evidence>
<dbReference type="InterPro" id="IPR036320">
    <property type="entry name" value="Glycosyl_Trfase_fam3_N_dom_sf"/>
</dbReference>
<proteinExistence type="inferred from homology"/>
<dbReference type="InterPro" id="IPR000312">
    <property type="entry name" value="Glycosyl_Trfase_fam3"/>
</dbReference>
<evidence type="ECO:0000313" key="6">
    <source>
        <dbReference type="EMBL" id="REE98285.1"/>
    </source>
</evidence>
<evidence type="ECO:0000256" key="4">
    <source>
        <dbReference type="ARBA" id="ARBA00022679"/>
    </source>
</evidence>
<evidence type="ECO:0000256" key="1">
    <source>
        <dbReference type="ARBA" id="ARBA00006915"/>
    </source>
</evidence>
<dbReference type="Pfam" id="PF07831">
    <property type="entry name" value="PYNP_C"/>
    <property type="match status" value="1"/>
</dbReference>
<accession>A0A3D9SZ94</accession>
<dbReference type="InterPro" id="IPR017872">
    <property type="entry name" value="Pyrmidine_PPase_CS"/>
</dbReference>
<dbReference type="OrthoDB" id="9763887at2"/>
<dbReference type="SUPFAM" id="SSF54680">
    <property type="entry name" value="Pyrimidine nucleoside phosphorylase C-terminal domain"/>
    <property type="match status" value="1"/>
</dbReference>
<dbReference type="RefSeq" id="WP_116023762.1">
    <property type="nucleotide sequence ID" value="NZ_QTTT01000001.1"/>
</dbReference>
<dbReference type="NCBIfam" id="NF004490">
    <property type="entry name" value="PRK05820.1"/>
    <property type="match status" value="1"/>
</dbReference>